<dbReference type="Proteomes" id="UP000294847">
    <property type="component" value="Chromosome 3"/>
</dbReference>
<proteinExistence type="predicted"/>
<organism evidence="1 2">
    <name type="scientific">Pyricularia oryzae</name>
    <name type="common">Rice blast fungus</name>
    <name type="synonym">Magnaporthe oryzae</name>
    <dbReference type="NCBI Taxonomy" id="318829"/>
    <lineage>
        <taxon>Eukaryota</taxon>
        <taxon>Fungi</taxon>
        <taxon>Dikarya</taxon>
        <taxon>Ascomycota</taxon>
        <taxon>Pezizomycotina</taxon>
        <taxon>Sordariomycetes</taxon>
        <taxon>Sordariomycetidae</taxon>
        <taxon>Magnaporthales</taxon>
        <taxon>Pyriculariaceae</taxon>
        <taxon>Pyricularia</taxon>
    </lineage>
</organism>
<evidence type="ECO:0000313" key="1">
    <source>
        <dbReference type="EMBL" id="QBZ59545.1"/>
    </source>
</evidence>
<dbReference type="EMBL" id="CP034206">
    <property type="protein sequence ID" value="QBZ59545.1"/>
    <property type="molecule type" value="Genomic_DNA"/>
</dbReference>
<name>A0A4V1C6D9_PYROR</name>
<protein>
    <submittedName>
        <fullName evidence="1">Uncharacterized protein</fullName>
    </submittedName>
</protein>
<accession>A0A4V1C6D9</accession>
<evidence type="ECO:0000313" key="2">
    <source>
        <dbReference type="Proteomes" id="UP000294847"/>
    </source>
</evidence>
<reference evidence="1 2" key="1">
    <citation type="journal article" date="2019" name="Mol. Biol. Evol.">
        <title>Blast fungal genomes show frequent chromosomal changes, gene gains and losses, and effector gene turnover.</title>
        <authorList>
            <person name="Gomez Luciano L.B."/>
            <person name="Jason Tsai I."/>
            <person name="Chuma I."/>
            <person name="Tosa Y."/>
            <person name="Chen Y.H."/>
            <person name="Li J.Y."/>
            <person name="Li M.Y."/>
            <person name="Jade Lu M.Y."/>
            <person name="Nakayashiki H."/>
            <person name="Li W.H."/>
        </authorList>
    </citation>
    <scope>NUCLEOTIDE SEQUENCE [LARGE SCALE GENOMIC DNA]</scope>
    <source>
        <strain evidence="1">MZ5-1-6</strain>
    </source>
</reference>
<sequence length="32" mass="3615">MWPNLRRVSTLPFLLSPGLISQTEKYAPSRVG</sequence>
<dbReference type="AlphaFoldDB" id="A0A4V1C6D9"/>
<gene>
    <name evidence="1" type="ORF">PoMZ_04506</name>
</gene>